<name>A0ABP1U1K2_GLUAR</name>
<evidence type="ECO:0000313" key="1">
    <source>
        <dbReference type="EMBL" id="CBT75227.1"/>
    </source>
</evidence>
<evidence type="ECO:0000313" key="2">
    <source>
        <dbReference type="Proteomes" id="UP000006878"/>
    </source>
</evidence>
<organism evidence="1 2">
    <name type="scientific">Glutamicibacter arilaitensis (strain DSM 16368 / CIP 108037 / IAM 15318 / JCM 13566 / NCIMB 14258 / Re117)</name>
    <name type="common">Arthrobacter arilaitensis</name>
    <dbReference type="NCBI Taxonomy" id="861360"/>
    <lineage>
        <taxon>Bacteria</taxon>
        <taxon>Bacillati</taxon>
        <taxon>Actinomycetota</taxon>
        <taxon>Actinomycetes</taxon>
        <taxon>Micrococcales</taxon>
        <taxon>Micrococcaceae</taxon>
        <taxon>Glutamicibacter</taxon>
    </lineage>
</organism>
<keyword evidence="2" id="KW-1185">Reference proteome</keyword>
<gene>
    <name evidence="1" type="ordered locus">AARI_10100</name>
</gene>
<accession>A0ABP1U1K2</accession>
<reference evidence="2" key="2">
    <citation type="submission" date="2010-07" db="EMBL/GenBank/DDBJ databases">
        <title>Complete genome sequence of Arthrobacter arilaitensis (strain DSM 16368 / CIP 108037 / JCM 13566 / Re117).</title>
        <authorList>
            <person name="Genoscope."/>
        </authorList>
    </citation>
    <scope>NUCLEOTIDE SEQUENCE [LARGE SCALE GENOMIC DNA]</scope>
    <source>
        <strain evidence="2">DSM 16368 / CIP 108037 / IAM 15318 / JCM 13566 / Re117</strain>
    </source>
</reference>
<dbReference type="Proteomes" id="UP000006878">
    <property type="component" value="Chromosome"/>
</dbReference>
<dbReference type="EMBL" id="FQ311875">
    <property type="protein sequence ID" value="CBT75227.1"/>
    <property type="molecule type" value="Genomic_DNA"/>
</dbReference>
<proteinExistence type="predicted"/>
<reference evidence="2" key="1">
    <citation type="journal article" date="2010" name="PLoS ONE">
        <title>The Arthrobacter arilaitensis Re117 genome sequence reveals its genetic adaptation to the surface of cheese.</title>
        <authorList>
            <person name="Monnet C."/>
            <person name="Loux V."/>
            <person name="Gibrat J.F."/>
            <person name="Spinnler E."/>
            <person name="Barbe V."/>
            <person name="Vacherie B."/>
            <person name="Gavory F."/>
            <person name="Gourbeyre E."/>
            <person name="Siguier P."/>
            <person name="Chandler M."/>
            <person name="Elleuch R."/>
            <person name="Irlinger F."/>
            <person name="Vallaeys T."/>
        </authorList>
    </citation>
    <scope>NUCLEOTIDE SEQUENCE</scope>
    <source>
        <strain evidence="2">DSM 16368 / CIP 108037 / IAM 15318 / JCM 13566 / Re117</strain>
    </source>
</reference>
<protein>
    <submittedName>
        <fullName evidence="1">Uncharacterized protein</fullName>
    </submittedName>
</protein>
<sequence>MVWNFPAHLAETRFLAPHATGARALSARDRAAHGVISQ</sequence>